<accession>G0S9B1</accession>
<dbReference type="InterPro" id="IPR053092">
    <property type="entry name" value="Mitochondrial_unc_protein"/>
</dbReference>
<dbReference type="AlphaFoldDB" id="G0S9B1"/>
<organism evidence="4">
    <name type="scientific">Chaetomium thermophilum (strain DSM 1495 / CBS 144.50 / IMI 039719)</name>
    <name type="common">Thermochaetoides thermophila</name>
    <dbReference type="NCBI Taxonomy" id="759272"/>
    <lineage>
        <taxon>Eukaryota</taxon>
        <taxon>Fungi</taxon>
        <taxon>Dikarya</taxon>
        <taxon>Ascomycota</taxon>
        <taxon>Pezizomycotina</taxon>
        <taxon>Sordariomycetes</taxon>
        <taxon>Sordariomycetidae</taxon>
        <taxon>Sordariales</taxon>
        <taxon>Chaetomiaceae</taxon>
        <taxon>Thermochaetoides</taxon>
    </lineage>
</organism>
<dbReference type="OMA" id="KSIFGMR"/>
<dbReference type="Pfam" id="PF15055">
    <property type="entry name" value="DMAC1_Dmo2"/>
    <property type="match status" value="1"/>
</dbReference>
<feature type="domain" description="Distal membrane-arm assembly complex protein 1-like" evidence="2">
    <location>
        <begin position="28"/>
        <end position="58"/>
    </location>
</feature>
<keyword evidence="1" id="KW-0472">Membrane</keyword>
<sequence length="95" mass="10502">MAKDIPSIHALDKPERLEDLLRQDRGDDCLGCRIVGGGAFLGLAAYSYFSGHSQLEKQQAQILASGSRFGMRSRRLGINIISLSLAWLGVWRLTK</sequence>
<keyword evidence="4" id="KW-1185">Reference proteome</keyword>
<dbReference type="eggNOG" id="ENOG502SWTT">
    <property type="taxonomic scope" value="Eukaryota"/>
</dbReference>
<name>G0S9B1_CHATD</name>
<dbReference type="RefSeq" id="XP_006694907.1">
    <property type="nucleotide sequence ID" value="XM_006694844.1"/>
</dbReference>
<dbReference type="InterPro" id="IPR028036">
    <property type="entry name" value="DMAC1-like_dom"/>
</dbReference>
<feature type="transmembrane region" description="Helical" evidence="1">
    <location>
        <begin position="76"/>
        <end position="94"/>
    </location>
</feature>
<dbReference type="OrthoDB" id="6604875at2759"/>
<dbReference type="PANTHER" id="PTHR28048:SF1">
    <property type="entry name" value="ACR195WP"/>
    <property type="match status" value="1"/>
</dbReference>
<protein>
    <recommendedName>
        <fullName evidence="2">Distal membrane-arm assembly complex protein 1-like domain-containing protein</fullName>
    </recommendedName>
</protein>
<evidence type="ECO:0000313" key="4">
    <source>
        <dbReference type="Proteomes" id="UP000008066"/>
    </source>
</evidence>
<gene>
    <name evidence="3" type="ORF">CTHT_0045190</name>
</gene>
<dbReference type="HOGENOM" id="CLU_159478_0_0_1"/>
<dbReference type="EMBL" id="GL988043">
    <property type="protein sequence ID" value="EGS20022.1"/>
    <property type="molecule type" value="Genomic_DNA"/>
</dbReference>
<reference evidence="3 4" key="1">
    <citation type="journal article" date="2011" name="Cell">
        <title>Insight into structure and assembly of the nuclear pore complex by utilizing the genome of a eukaryotic thermophile.</title>
        <authorList>
            <person name="Amlacher S."/>
            <person name="Sarges P."/>
            <person name="Flemming D."/>
            <person name="van Noort V."/>
            <person name="Kunze R."/>
            <person name="Devos D.P."/>
            <person name="Arumugam M."/>
            <person name="Bork P."/>
            <person name="Hurt E."/>
        </authorList>
    </citation>
    <scope>NUCLEOTIDE SEQUENCE [LARGE SCALE GENOMIC DNA]</scope>
    <source>
        <strain evidence="4">DSM 1495 / CBS 144.50 / IMI 039719</strain>
    </source>
</reference>
<dbReference type="Proteomes" id="UP000008066">
    <property type="component" value="Unassembled WGS sequence"/>
</dbReference>
<evidence type="ECO:0000256" key="1">
    <source>
        <dbReference type="SAM" id="Phobius"/>
    </source>
</evidence>
<keyword evidence="1" id="KW-0812">Transmembrane</keyword>
<evidence type="ECO:0000313" key="3">
    <source>
        <dbReference type="EMBL" id="EGS20022.1"/>
    </source>
</evidence>
<dbReference type="GeneID" id="18258557"/>
<proteinExistence type="predicted"/>
<dbReference type="KEGG" id="cthr:CTHT_0045190"/>
<dbReference type="PANTHER" id="PTHR28048">
    <property type="entry name" value="ACR195WP"/>
    <property type="match status" value="1"/>
</dbReference>
<keyword evidence="1" id="KW-1133">Transmembrane helix</keyword>
<evidence type="ECO:0000259" key="2">
    <source>
        <dbReference type="Pfam" id="PF15055"/>
    </source>
</evidence>